<dbReference type="Gramene" id="EOY20520">
    <property type="protein sequence ID" value="EOY20520"/>
    <property type="gene ID" value="TCM_046165"/>
</dbReference>
<keyword evidence="3" id="KW-1185">Reference proteome</keyword>
<name>S1RWN3_THECC</name>
<feature type="region of interest" description="Disordered" evidence="1">
    <location>
        <begin position="1"/>
        <end position="44"/>
    </location>
</feature>
<accession>S1RWN3</accession>
<organism evidence="2 3">
    <name type="scientific">Theobroma cacao</name>
    <name type="common">Cacao</name>
    <name type="synonym">Cocoa</name>
    <dbReference type="NCBI Taxonomy" id="3641"/>
    <lineage>
        <taxon>Eukaryota</taxon>
        <taxon>Viridiplantae</taxon>
        <taxon>Streptophyta</taxon>
        <taxon>Embryophyta</taxon>
        <taxon>Tracheophyta</taxon>
        <taxon>Spermatophyta</taxon>
        <taxon>Magnoliopsida</taxon>
        <taxon>eudicotyledons</taxon>
        <taxon>Gunneridae</taxon>
        <taxon>Pentapetalae</taxon>
        <taxon>rosids</taxon>
        <taxon>malvids</taxon>
        <taxon>Malvales</taxon>
        <taxon>Malvaceae</taxon>
        <taxon>Byttnerioideae</taxon>
        <taxon>Theobroma</taxon>
    </lineage>
</organism>
<protein>
    <submittedName>
        <fullName evidence="2">Uncharacterized protein</fullName>
    </submittedName>
</protein>
<dbReference type="EMBL" id="KE133630">
    <property type="protein sequence ID" value="EOY20520.1"/>
    <property type="molecule type" value="Genomic_DNA"/>
</dbReference>
<dbReference type="Proteomes" id="UP000026915">
    <property type="component" value="Unassembled WGS sequence"/>
</dbReference>
<dbReference type="AlphaFoldDB" id="S1RWN3"/>
<feature type="compositionally biased region" description="Polar residues" evidence="1">
    <location>
        <begin position="10"/>
        <end position="22"/>
    </location>
</feature>
<reference evidence="2 3" key="1">
    <citation type="journal article" date="2013" name="Genome Biol.">
        <title>The genome sequence of the most widely cultivated cacao type and its use to identify candidate genes regulating pod color.</title>
        <authorList>
            <person name="Motamayor J.C."/>
            <person name="Mockaitis K."/>
            <person name="Schmutz J."/>
            <person name="Haiminen N."/>
            <person name="Iii D.L."/>
            <person name="Cornejo O."/>
            <person name="Findley S.D."/>
            <person name="Zheng P."/>
            <person name="Utro F."/>
            <person name="Royaert S."/>
            <person name="Saski C."/>
            <person name="Jenkins J."/>
            <person name="Podicheti R."/>
            <person name="Zhao M."/>
            <person name="Scheffler B.E."/>
            <person name="Stack J.C."/>
            <person name="Feltus F.A."/>
            <person name="Mustiga G.M."/>
            <person name="Amores F."/>
            <person name="Phillips W."/>
            <person name="Marelli J.P."/>
            <person name="May G.D."/>
            <person name="Shapiro H."/>
            <person name="Ma J."/>
            <person name="Bustamante C.D."/>
            <person name="Schnell R.J."/>
            <person name="Main D."/>
            <person name="Gilbert D."/>
            <person name="Parida L."/>
            <person name="Kuhn D.N."/>
        </authorList>
    </citation>
    <scope>NUCLEOTIDE SEQUENCE [LARGE SCALE GENOMIC DNA]</scope>
    <source>
        <strain evidence="3">cv. Matina 1-6</strain>
    </source>
</reference>
<proteinExistence type="predicted"/>
<dbReference type="InParanoid" id="S1RWN3"/>
<gene>
    <name evidence="2" type="ORF">TCM_046165</name>
</gene>
<sequence length="80" mass="9094">MADDGELGTKSPQKPASFNSKITPRDKHHSKTCPNPPYSETNPPTIVTMVMRTENRPLDQIYIYCTSGEKIANQKRKFQK</sequence>
<evidence type="ECO:0000256" key="1">
    <source>
        <dbReference type="SAM" id="MobiDB-lite"/>
    </source>
</evidence>
<dbReference type="HOGENOM" id="CLU_2594652_0_0_1"/>
<evidence type="ECO:0000313" key="2">
    <source>
        <dbReference type="EMBL" id="EOY20520.1"/>
    </source>
</evidence>
<evidence type="ECO:0000313" key="3">
    <source>
        <dbReference type="Proteomes" id="UP000026915"/>
    </source>
</evidence>